<keyword evidence="5 7" id="KW-0472">Membrane</keyword>
<gene>
    <name evidence="8" type="ORF">E3P99_00131</name>
</gene>
<name>A0A4T0G1U7_9BASI</name>
<feature type="transmembrane region" description="Helical" evidence="7">
    <location>
        <begin position="490"/>
        <end position="511"/>
    </location>
</feature>
<proteinExistence type="inferred from homology"/>
<feature type="compositionally biased region" description="Basic residues" evidence="6">
    <location>
        <begin position="173"/>
        <end position="185"/>
    </location>
</feature>
<dbReference type="InterPro" id="IPR008429">
    <property type="entry name" value="CLPTM1"/>
</dbReference>
<evidence type="ECO:0000256" key="4">
    <source>
        <dbReference type="ARBA" id="ARBA00022989"/>
    </source>
</evidence>
<evidence type="ECO:0000256" key="3">
    <source>
        <dbReference type="ARBA" id="ARBA00022692"/>
    </source>
</evidence>
<feature type="transmembrane region" description="Helical" evidence="7">
    <location>
        <begin position="465"/>
        <end position="484"/>
    </location>
</feature>
<dbReference type="Pfam" id="PF05602">
    <property type="entry name" value="CLPTM1"/>
    <property type="match status" value="1"/>
</dbReference>
<evidence type="ECO:0000313" key="9">
    <source>
        <dbReference type="Proteomes" id="UP000310189"/>
    </source>
</evidence>
<feature type="transmembrane region" description="Helical" evidence="7">
    <location>
        <begin position="339"/>
        <end position="359"/>
    </location>
</feature>
<feature type="transmembrane region" description="Helical" evidence="7">
    <location>
        <begin position="371"/>
        <end position="396"/>
    </location>
</feature>
<reference evidence="8 9" key="1">
    <citation type="submission" date="2019-03" db="EMBL/GenBank/DDBJ databases">
        <title>Sequencing 23 genomes of Wallemia ichthyophaga.</title>
        <authorList>
            <person name="Gostincar C."/>
        </authorList>
    </citation>
    <scope>NUCLEOTIDE SEQUENCE [LARGE SCALE GENOMIC DNA]</scope>
    <source>
        <strain evidence="8 9">EXF-5753</strain>
    </source>
</reference>
<feature type="region of interest" description="Disordered" evidence="6">
    <location>
        <begin position="593"/>
        <end position="621"/>
    </location>
</feature>
<evidence type="ECO:0000256" key="1">
    <source>
        <dbReference type="ARBA" id="ARBA00004141"/>
    </source>
</evidence>
<dbReference type="AlphaFoldDB" id="A0A4T0G1U7"/>
<evidence type="ECO:0000256" key="6">
    <source>
        <dbReference type="SAM" id="MobiDB-lite"/>
    </source>
</evidence>
<evidence type="ECO:0000256" key="5">
    <source>
        <dbReference type="ARBA" id="ARBA00023136"/>
    </source>
</evidence>
<dbReference type="GO" id="GO:0016020">
    <property type="term" value="C:membrane"/>
    <property type="evidence" value="ECO:0007669"/>
    <property type="project" value="UniProtKB-SubCell"/>
</dbReference>
<sequence>MADENNQNNSQHGASNLWYYAKRGLLIWVVSRSVLGPNGLLTKLTGVDMSGSNRPPPPQPSVTPIDTNVIPTQVTNLWDADTDMDLYVKLSLSQDPYDALHESNDLSDLHWSGITYGDWSLDKHASFDVQIPHSVTHNNASLWADFYLSKHGATIDHLDTAYDPLSVTHSRKLLTRHHKKPKQRKEKNLLSEDGEDEEQDIVSAIQESDLIVPYWHSNLTLSLVQDINANVPYTQTQPPARRYIPLDPLNRRKEGVTPPTGYHYPILYPNDFWLLRNQFTEINSTTTTLPLHISLTSLSFFKFNIYANIHAGMEESAKQQGTGNEMDEFKRMILETNPYFLALTGIVTLLHTLFEFLAFKNDVSHWRGEGHDLVGVSLNSILTNIVVQLVILLYLIDNNDNASWTIIGGQGIGLVIEMWKITKAVNVKLLPGTGLIPYRVQWEDKKELSEDEVKTREYDALAFKYVSWVMVPVLIAYTAYSLVYDTHRGWYSFVISTLTSFVYAFGFVQLVPQLILNYKLKSVAHMPGRAMVYKTLSTVIDDLFSFIIKMPLLHRLSCFRDDVVFLIYLYQRWIYSVDPNRLNEYGQATEEKIEKETGKSVKTIEDSKAKKENKKENKKDQ</sequence>
<dbReference type="Proteomes" id="UP000310189">
    <property type="component" value="Unassembled WGS sequence"/>
</dbReference>
<dbReference type="PANTHER" id="PTHR21347:SF0">
    <property type="entry name" value="LIPID SCRAMBLASE CLPTM1L"/>
    <property type="match status" value="1"/>
</dbReference>
<comment type="subcellular location">
    <subcellularLocation>
        <location evidence="1">Membrane</location>
        <topology evidence="1">Multi-pass membrane protein</topology>
    </subcellularLocation>
</comment>
<keyword evidence="9" id="KW-1185">Reference proteome</keyword>
<feature type="region of interest" description="Disordered" evidence="6">
    <location>
        <begin position="173"/>
        <end position="197"/>
    </location>
</feature>
<evidence type="ECO:0008006" key="10">
    <source>
        <dbReference type="Google" id="ProtNLM"/>
    </source>
</evidence>
<accession>A0A4T0G1U7</accession>
<feature type="region of interest" description="Disordered" evidence="6">
    <location>
        <begin position="47"/>
        <end position="66"/>
    </location>
</feature>
<keyword evidence="3 7" id="KW-0812">Transmembrane</keyword>
<dbReference type="OrthoDB" id="378564at2759"/>
<protein>
    <recommendedName>
        <fullName evidence="10">Cleft lip and palate transmembrane protein 1</fullName>
    </recommendedName>
</protein>
<evidence type="ECO:0000313" key="8">
    <source>
        <dbReference type="EMBL" id="TIA93356.1"/>
    </source>
</evidence>
<organism evidence="8 9">
    <name type="scientific">Wallemia hederae</name>
    <dbReference type="NCBI Taxonomy" id="1540922"/>
    <lineage>
        <taxon>Eukaryota</taxon>
        <taxon>Fungi</taxon>
        <taxon>Dikarya</taxon>
        <taxon>Basidiomycota</taxon>
        <taxon>Wallemiomycotina</taxon>
        <taxon>Wallemiomycetes</taxon>
        <taxon>Wallemiales</taxon>
        <taxon>Wallemiaceae</taxon>
        <taxon>Wallemia</taxon>
    </lineage>
</organism>
<dbReference type="PANTHER" id="PTHR21347">
    <property type="entry name" value="CLEFT LIP AND PALATE ASSOCIATED TRANSMEMBRANE PROTEIN-RELATED"/>
    <property type="match status" value="1"/>
</dbReference>
<keyword evidence="4 7" id="KW-1133">Transmembrane helix</keyword>
<dbReference type="EMBL" id="SPNW01000002">
    <property type="protein sequence ID" value="TIA93356.1"/>
    <property type="molecule type" value="Genomic_DNA"/>
</dbReference>
<dbReference type="GO" id="GO:0012505">
    <property type="term" value="C:endomembrane system"/>
    <property type="evidence" value="ECO:0007669"/>
    <property type="project" value="TreeGrafter"/>
</dbReference>
<evidence type="ECO:0000256" key="7">
    <source>
        <dbReference type="SAM" id="Phobius"/>
    </source>
</evidence>
<evidence type="ECO:0000256" key="2">
    <source>
        <dbReference type="ARBA" id="ARBA00009310"/>
    </source>
</evidence>
<comment type="similarity">
    <text evidence="2">Belongs to the CLPTM1 family.</text>
</comment>
<comment type="caution">
    <text evidence="8">The sequence shown here is derived from an EMBL/GenBank/DDBJ whole genome shotgun (WGS) entry which is preliminary data.</text>
</comment>